<evidence type="ECO:0000313" key="4">
    <source>
        <dbReference type="WBParaSite" id="HPBE_0001710001-mRNA-1"/>
    </source>
</evidence>
<evidence type="ECO:0000313" key="2">
    <source>
        <dbReference type="EMBL" id="VDP07958.1"/>
    </source>
</evidence>
<keyword evidence="3" id="KW-1185">Reference proteome</keyword>
<proteinExistence type="predicted"/>
<feature type="compositionally biased region" description="Acidic residues" evidence="1">
    <location>
        <begin position="81"/>
        <end position="90"/>
    </location>
</feature>
<gene>
    <name evidence="2" type="ORF">HPBE_LOCUS17099</name>
</gene>
<protein>
    <submittedName>
        <fullName evidence="2 4">Uncharacterized protein</fullName>
    </submittedName>
</protein>
<feature type="region of interest" description="Disordered" evidence="1">
    <location>
        <begin position="80"/>
        <end position="124"/>
    </location>
</feature>
<name>A0A183G5Z9_HELPZ</name>
<accession>A0A183G5Z9</accession>
<evidence type="ECO:0000256" key="1">
    <source>
        <dbReference type="SAM" id="MobiDB-lite"/>
    </source>
</evidence>
<organism evidence="3 4">
    <name type="scientific">Heligmosomoides polygyrus</name>
    <name type="common">Parasitic roundworm</name>
    <dbReference type="NCBI Taxonomy" id="6339"/>
    <lineage>
        <taxon>Eukaryota</taxon>
        <taxon>Metazoa</taxon>
        <taxon>Ecdysozoa</taxon>
        <taxon>Nematoda</taxon>
        <taxon>Chromadorea</taxon>
        <taxon>Rhabditida</taxon>
        <taxon>Rhabditina</taxon>
        <taxon>Rhabditomorpha</taxon>
        <taxon>Strongyloidea</taxon>
        <taxon>Heligmosomidae</taxon>
        <taxon>Heligmosomoides</taxon>
    </lineage>
</organism>
<feature type="compositionally biased region" description="Basic and acidic residues" evidence="1">
    <location>
        <begin position="106"/>
        <end position="124"/>
    </location>
</feature>
<sequence length="124" mass="13977">MRRTLYPALEESAASGYQHAGGALPMSHIGISSQRKTSMTVLLKKRETCATLAAVRLQFVLYKLFTRVILNRISRTLDEGQPCEEADFGEDSARSTTYTPLQSSSKYRESTVHRHEEGIELRQN</sequence>
<accession>A0A3P8BE52</accession>
<reference evidence="4" key="2">
    <citation type="submission" date="2019-09" db="UniProtKB">
        <authorList>
            <consortium name="WormBaseParasite"/>
        </authorList>
    </citation>
    <scope>IDENTIFICATION</scope>
</reference>
<evidence type="ECO:0000313" key="3">
    <source>
        <dbReference type="Proteomes" id="UP000050761"/>
    </source>
</evidence>
<dbReference type="WBParaSite" id="HPBE_0001710001-mRNA-1">
    <property type="protein sequence ID" value="HPBE_0001710001-mRNA-1"/>
    <property type="gene ID" value="HPBE_0001710001"/>
</dbReference>
<feature type="compositionally biased region" description="Polar residues" evidence="1">
    <location>
        <begin position="94"/>
        <end position="105"/>
    </location>
</feature>
<dbReference type="AlphaFoldDB" id="A0A183G5Z9"/>
<dbReference type="OrthoDB" id="410104at2759"/>
<dbReference type="Proteomes" id="UP000050761">
    <property type="component" value="Unassembled WGS sequence"/>
</dbReference>
<dbReference type="EMBL" id="UZAH01029803">
    <property type="protein sequence ID" value="VDP07958.1"/>
    <property type="molecule type" value="Genomic_DNA"/>
</dbReference>
<reference evidence="2 3" key="1">
    <citation type="submission" date="2018-11" db="EMBL/GenBank/DDBJ databases">
        <authorList>
            <consortium name="Pathogen Informatics"/>
        </authorList>
    </citation>
    <scope>NUCLEOTIDE SEQUENCE [LARGE SCALE GENOMIC DNA]</scope>
</reference>